<evidence type="ECO:0000256" key="11">
    <source>
        <dbReference type="ARBA" id="ARBA00048179"/>
    </source>
</evidence>
<name>A0A2S6IAH9_9BACT</name>
<sequence length="302" mass="33576">MQTIRLALDWTPNINHIGFFVAEDQGFYRDADLHVELRDPSANNYAVTPAKQLETGAVDVALCPTESLISYRTKAQPFPIVAIAALLQEDLSAIAVRADSGIRSPKDLDGKSYASYEARYEDEIVKQLIRNDGGTGDLRLAYPDKLGIWNSLVDGSYDATWVFRNWEGVAAEERGPELRYFNLKDYDIPYSYSPVLATSAATLEAGEATLRKFVEATKKGFLFTQHNPGESEGILERKLAPADSGVSVKKALKHTTPYFGNAHTWGKMDEARLQTFLDWLAKHGLETQPLRASDLYTNALIP</sequence>
<keyword evidence="5" id="KW-0808">Transferase</keyword>
<evidence type="ECO:0000313" key="13">
    <source>
        <dbReference type="EMBL" id="PPK88498.1"/>
    </source>
</evidence>
<evidence type="ECO:0000259" key="12">
    <source>
        <dbReference type="Pfam" id="PF09084"/>
    </source>
</evidence>
<organism evidence="13 14">
    <name type="scientific">Neolewinella xylanilytica</name>
    <dbReference type="NCBI Taxonomy" id="1514080"/>
    <lineage>
        <taxon>Bacteria</taxon>
        <taxon>Pseudomonadati</taxon>
        <taxon>Bacteroidota</taxon>
        <taxon>Saprospiria</taxon>
        <taxon>Saprospirales</taxon>
        <taxon>Lewinellaceae</taxon>
        <taxon>Neolewinella</taxon>
    </lineage>
</organism>
<evidence type="ECO:0000256" key="8">
    <source>
        <dbReference type="ARBA" id="ARBA00022977"/>
    </source>
</evidence>
<comment type="catalytic activity">
    <reaction evidence="11">
        <text>N(6)-(pyridoxal phosphate)-L-lysyl-[4-amino-5-hydroxymethyl-2-methylpyrimidine phosphate synthase] + L-histidyl-[4-amino-5-hydroxymethyl-2-methylpyrimidine phosphate synthase] + 2 Fe(3+) + 4 H2O = L-lysyl-[4-amino-5-hydroxymethyl-2-methylpyrimidine phosphate synthase] + (2S)-2-amino-5-hydroxy-4-oxopentanoyl-[4-amino-5-hydroxymethyl-2-methylpyrimidine phosphate synthase] + 4-amino-2-methyl-5-(phosphooxymethyl)pyrimidine + 3-oxopropanoate + 2 Fe(2+) + 2 H(+)</text>
        <dbReference type="Rhea" id="RHEA:65756"/>
        <dbReference type="Rhea" id="RHEA-COMP:16892"/>
        <dbReference type="Rhea" id="RHEA-COMP:16893"/>
        <dbReference type="Rhea" id="RHEA-COMP:16894"/>
        <dbReference type="Rhea" id="RHEA-COMP:16895"/>
        <dbReference type="ChEBI" id="CHEBI:15377"/>
        <dbReference type="ChEBI" id="CHEBI:15378"/>
        <dbReference type="ChEBI" id="CHEBI:29033"/>
        <dbReference type="ChEBI" id="CHEBI:29034"/>
        <dbReference type="ChEBI" id="CHEBI:29969"/>
        <dbReference type="ChEBI" id="CHEBI:29979"/>
        <dbReference type="ChEBI" id="CHEBI:33190"/>
        <dbReference type="ChEBI" id="CHEBI:58354"/>
        <dbReference type="ChEBI" id="CHEBI:143915"/>
        <dbReference type="ChEBI" id="CHEBI:157692"/>
    </reaction>
    <physiologicalReaction direction="left-to-right" evidence="11">
        <dbReference type="Rhea" id="RHEA:65757"/>
    </physiologicalReaction>
</comment>
<protein>
    <recommendedName>
        <fullName evidence="10">Thiamine pyrimidine synthase</fullName>
    </recommendedName>
</protein>
<dbReference type="GO" id="GO:0016740">
    <property type="term" value="F:transferase activity"/>
    <property type="evidence" value="ECO:0007669"/>
    <property type="project" value="UniProtKB-KW"/>
</dbReference>
<gene>
    <name evidence="13" type="ORF">CLV84_1466</name>
</gene>
<keyword evidence="6" id="KW-0479">Metal-binding</keyword>
<evidence type="ECO:0000256" key="4">
    <source>
        <dbReference type="ARBA" id="ARBA00011738"/>
    </source>
</evidence>
<evidence type="ECO:0000256" key="5">
    <source>
        <dbReference type="ARBA" id="ARBA00022679"/>
    </source>
</evidence>
<dbReference type="InterPro" id="IPR015168">
    <property type="entry name" value="SsuA/THI5"/>
</dbReference>
<dbReference type="EMBL" id="PTJC01000005">
    <property type="protein sequence ID" value="PPK88498.1"/>
    <property type="molecule type" value="Genomic_DNA"/>
</dbReference>
<evidence type="ECO:0000256" key="10">
    <source>
        <dbReference type="ARBA" id="ARBA00033171"/>
    </source>
</evidence>
<dbReference type="PANTHER" id="PTHR31528">
    <property type="entry name" value="4-AMINO-5-HYDROXYMETHYL-2-METHYLPYRIMIDINE PHOSPHATE SYNTHASE THI11-RELATED"/>
    <property type="match status" value="1"/>
</dbReference>
<dbReference type="SUPFAM" id="SSF53850">
    <property type="entry name" value="Periplasmic binding protein-like II"/>
    <property type="match status" value="1"/>
</dbReference>
<evidence type="ECO:0000313" key="14">
    <source>
        <dbReference type="Proteomes" id="UP000237662"/>
    </source>
</evidence>
<dbReference type="Gene3D" id="3.40.190.10">
    <property type="entry name" value="Periplasmic binding protein-like II"/>
    <property type="match status" value="2"/>
</dbReference>
<evidence type="ECO:0000256" key="1">
    <source>
        <dbReference type="ARBA" id="ARBA00003469"/>
    </source>
</evidence>
<evidence type="ECO:0000256" key="9">
    <source>
        <dbReference type="ARBA" id="ARBA00023004"/>
    </source>
</evidence>
<feature type="domain" description="SsuA/THI5-like" evidence="12">
    <location>
        <begin position="13"/>
        <end position="230"/>
    </location>
</feature>
<dbReference type="GO" id="GO:0009228">
    <property type="term" value="P:thiamine biosynthetic process"/>
    <property type="evidence" value="ECO:0007669"/>
    <property type="project" value="UniProtKB-KW"/>
</dbReference>
<keyword evidence="14" id="KW-1185">Reference proteome</keyword>
<comment type="pathway">
    <text evidence="2">Cofactor biosynthesis; thiamine diphosphate biosynthesis.</text>
</comment>
<evidence type="ECO:0000256" key="2">
    <source>
        <dbReference type="ARBA" id="ARBA00004948"/>
    </source>
</evidence>
<dbReference type="Pfam" id="PF09084">
    <property type="entry name" value="NMT1"/>
    <property type="match status" value="1"/>
</dbReference>
<evidence type="ECO:0000256" key="3">
    <source>
        <dbReference type="ARBA" id="ARBA00009406"/>
    </source>
</evidence>
<dbReference type="InterPro" id="IPR027939">
    <property type="entry name" value="NMT1/THI5"/>
</dbReference>
<comment type="similarity">
    <text evidence="3">Belongs to the NMT1/THI5 family.</text>
</comment>
<dbReference type="GO" id="GO:0046872">
    <property type="term" value="F:metal ion binding"/>
    <property type="evidence" value="ECO:0007669"/>
    <property type="project" value="UniProtKB-KW"/>
</dbReference>
<evidence type="ECO:0000256" key="6">
    <source>
        <dbReference type="ARBA" id="ARBA00022723"/>
    </source>
</evidence>
<proteinExistence type="inferred from homology"/>
<keyword evidence="9" id="KW-0408">Iron</keyword>
<dbReference type="PANTHER" id="PTHR31528:SF1">
    <property type="entry name" value="4-AMINO-5-HYDROXYMETHYL-2-METHYLPYRIMIDINE PHOSPHATE SYNTHASE THI11-RELATED"/>
    <property type="match status" value="1"/>
</dbReference>
<comment type="caution">
    <text evidence="13">The sequence shown here is derived from an EMBL/GenBank/DDBJ whole genome shotgun (WGS) entry which is preliminary data.</text>
</comment>
<keyword evidence="8" id="KW-0784">Thiamine biosynthesis</keyword>
<evidence type="ECO:0000256" key="7">
    <source>
        <dbReference type="ARBA" id="ARBA00022898"/>
    </source>
</evidence>
<accession>A0A2S6IAH9</accession>
<reference evidence="13 14" key="1">
    <citation type="submission" date="2018-02" db="EMBL/GenBank/DDBJ databases">
        <title>Genomic Encyclopedia of Archaeal and Bacterial Type Strains, Phase II (KMG-II): from individual species to whole genera.</title>
        <authorList>
            <person name="Goeker M."/>
        </authorList>
    </citation>
    <scope>NUCLEOTIDE SEQUENCE [LARGE SCALE GENOMIC DNA]</scope>
    <source>
        <strain evidence="13 14">DSM 29526</strain>
    </source>
</reference>
<dbReference type="AlphaFoldDB" id="A0A2S6IAH9"/>
<dbReference type="Proteomes" id="UP000237662">
    <property type="component" value="Unassembled WGS sequence"/>
</dbReference>
<keyword evidence="7" id="KW-0663">Pyridoxal phosphate</keyword>
<dbReference type="OrthoDB" id="9815602at2"/>
<comment type="function">
    <text evidence="1">Responsible for the formation of the pyrimidine heterocycle in the thiamine biosynthesis pathway. Catalyzes the formation of hydroxymethylpyrimidine phosphate (HMP-P) from histidine and pyridoxal phosphate (PLP). The protein uses PLP and the active site histidine to form HMP-P, generating an inactive enzyme. The enzyme can only undergo a single turnover, which suggests it is a suicide enzyme.</text>
</comment>
<comment type="subunit">
    <text evidence="4">Homodimer.</text>
</comment>
<dbReference type="RefSeq" id="WP_104419043.1">
    <property type="nucleotide sequence ID" value="NZ_PTJC01000005.1"/>
</dbReference>